<dbReference type="EMBL" id="JH795878">
    <property type="protein sequence ID" value="EJT97181.1"/>
    <property type="molecule type" value="Genomic_DNA"/>
</dbReference>
<gene>
    <name evidence="4" type="ORF">DACRYDRAFT_97306</name>
</gene>
<dbReference type="SMART" id="SM00401">
    <property type="entry name" value="ZnF_GATA"/>
    <property type="match status" value="1"/>
</dbReference>
<feature type="region of interest" description="Disordered" evidence="2">
    <location>
        <begin position="49"/>
        <end position="69"/>
    </location>
</feature>
<dbReference type="HOGENOM" id="CLU_760818_0_0_1"/>
<evidence type="ECO:0000256" key="2">
    <source>
        <dbReference type="SAM" id="MobiDB-lite"/>
    </source>
</evidence>
<feature type="compositionally biased region" description="Basic and acidic residues" evidence="2">
    <location>
        <begin position="323"/>
        <end position="349"/>
    </location>
</feature>
<feature type="region of interest" description="Disordered" evidence="2">
    <location>
        <begin position="195"/>
        <end position="220"/>
    </location>
</feature>
<reference evidence="4 5" key="1">
    <citation type="journal article" date="2012" name="Science">
        <title>The Paleozoic origin of enzymatic lignin decomposition reconstructed from 31 fungal genomes.</title>
        <authorList>
            <person name="Floudas D."/>
            <person name="Binder M."/>
            <person name="Riley R."/>
            <person name="Barry K."/>
            <person name="Blanchette R.A."/>
            <person name="Henrissat B."/>
            <person name="Martinez A.T."/>
            <person name="Otillar R."/>
            <person name="Spatafora J.W."/>
            <person name="Yadav J.S."/>
            <person name="Aerts A."/>
            <person name="Benoit I."/>
            <person name="Boyd A."/>
            <person name="Carlson A."/>
            <person name="Copeland A."/>
            <person name="Coutinho P.M."/>
            <person name="de Vries R.P."/>
            <person name="Ferreira P."/>
            <person name="Findley K."/>
            <person name="Foster B."/>
            <person name="Gaskell J."/>
            <person name="Glotzer D."/>
            <person name="Gorecki P."/>
            <person name="Heitman J."/>
            <person name="Hesse C."/>
            <person name="Hori C."/>
            <person name="Igarashi K."/>
            <person name="Jurgens J.A."/>
            <person name="Kallen N."/>
            <person name="Kersten P."/>
            <person name="Kohler A."/>
            <person name="Kuees U."/>
            <person name="Kumar T.K.A."/>
            <person name="Kuo A."/>
            <person name="LaButti K."/>
            <person name="Larrondo L.F."/>
            <person name="Lindquist E."/>
            <person name="Ling A."/>
            <person name="Lombard V."/>
            <person name="Lucas S."/>
            <person name="Lundell T."/>
            <person name="Martin R."/>
            <person name="McLaughlin D.J."/>
            <person name="Morgenstern I."/>
            <person name="Morin E."/>
            <person name="Murat C."/>
            <person name="Nagy L.G."/>
            <person name="Nolan M."/>
            <person name="Ohm R.A."/>
            <person name="Patyshakuliyeva A."/>
            <person name="Rokas A."/>
            <person name="Ruiz-Duenas F.J."/>
            <person name="Sabat G."/>
            <person name="Salamov A."/>
            <person name="Samejima M."/>
            <person name="Schmutz J."/>
            <person name="Slot J.C."/>
            <person name="St John F."/>
            <person name="Stenlid J."/>
            <person name="Sun H."/>
            <person name="Sun S."/>
            <person name="Syed K."/>
            <person name="Tsang A."/>
            <person name="Wiebenga A."/>
            <person name="Young D."/>
            <person name="Pisabarro A."/>
            <person name="Eastwood D.C."/>
            <person name="Martin F."/>
            <person name="Cullen D."/>
            <person name="Grigoriev I.V."/>
            <person name="Hibbett D.S."/>
        </authorList>
    </citation>
    <scope>NUCLEOTIDE SEQUENCE [LARGE SCALE GENOMIC DNA]</scope>
    <source>
        <strain evidence="4 5">DJM-731 SS1</strain>
    </source>
</reference>
<feature type="domain" description="GATA-type" evidence="3">
    <location>
        <begin position="2"/>
        <end position="57"/>
    </location>
</feature>
<dbReference type="RefSeq" id="XP_040624079.1">
    <property type="nucleotide sequence ID" value="XM_040777440.1"/>
</dbReference>
<dbReference type="AlphaFoldDB" id="M5FV62"/>
<keyword evidence="5" id="KW-1185">Reference proteome</keyword>
<feature type="region of interest" description="Disordered" evidence="2">
    <location>
        <begin position="81"/>
        <end position="139"/>
    </location>
</feature>
<feature type="compositionally biased region" description="Polar residues" evidence="2">
    <location>
        <begin position="81"/>
        <end position="93"/>
    </location>
</feature>
<dbReference type="GO" id="GO:0043565">
    <property type="term" value="F:sequence-specific DNA binding"/>
    <property type="evidence" value="ECO:0007669"/>
    <property type="project" value="InterPro"/>
</dbReference>
<keyword evidence="1" id="KW-0479">Metal-binding</keyword>
<name>M5FV62_DACPD</name>
<dbReference type="Proteomes" id="UP000030653">
    <property type="component" value="Unassembled WGS sequence"/>
</dbReference>
<dbReference type="GeneID" id="63692502"/>
<dbReference type="Gene3D" id="3.30.50.10">
    <property type="entry name" value="Erythroid Transcription Factor GATA-1, subunit A"/>
    <property type="match status" value="1"/>
</dbReference>
<organism evidence="4 5">
    <name type="scientific">Dacryopinax primogenitus (strain DJM 731)</name>
    <name type="common">Brown rot fungus</name>
    <dbReference type="NCBI Taxonomy" id="1858805"/>
    <lineage>
        <taxon>Eukaryota</taxon>
        <taxon>Fungi</taxon>
        <taxon>Dikarya</taxon>
        <taxon>Basidiomycota</taxon>
        <taxon>Agaricomycotina</taxon>
        <taxon>Dacrymycetes</taxon>
        <taxon>Dacrymycetales</taxon>
        <taxon>Dacrymycetaceae</taxon>
        <taxon>Dacryopinax</taxon>
    </lineage>
</organism>
<protein>
    <recommendedName>
        <fullName evidence="3">GATA-type domain-containing protein</fullName>
    </recommendedName>
</protein>
<dbReference type="OrthoDB" id="10532085at2759"/>
<feature type="compositionally biased region" description="Polar residues" evidence="2">
    <location>
        <begin position="101"/>
        <end position="117"/>
    </location>
</feature>
<dbReference type="PROSITE" id="PS50114">
    <property type="entry name" value="GATA_ZN_FINGER_2"/>
    <property type="match status" value="1"/>
</dbReference>
<dbReference type="Pfam" id="PF00320">
    <property type="entry name" value="GATA"/>
    <property type="match status" value="1"/>
</dbReference>
<sequence length="364" mass="39866">MTIMGPMCDHCQTQSTPLWRTRRVTGEVLCNACSQYEITHEGAHRPAELCQRGQKRRSRKSVSGTARASLDGNTIVSASASARTSIDGTTARSSPEDVRSMSVSTLTPTTSVASTGISAYPTEGNRTPARVRSRKRPRAQEEATMVKRAKEKAEDVFIKLELETGTGTMVGLPPISREIGLRKRAEWKGLDMLGYAPTGMPDLQQDEPPEPERKRKKSTFHVSRNKQFIMPKAAFGFLGTPYSSSSKLPTWLELVFSKADVSPLDTAYRIWPQEATQDSREAVDLLTSSSHTTRMLSSGSPHLLDAPPSPTWSISTIHGTDTEKMEGRCLLDTERATGDVARARGDKRLGRGGQEGGDGRSERS</sequence>
<evidence type="ECO:0000259" key="3">
    <source>
        <dbReference type="PROSITE" id="PS50114"/>
    </source>
</evidence>
<dbReference type="PROSITE" id="PS00344">
    <property type="entry name" value="GATA_ZN_FINGER_1"/>
    <property type="match status" value="1"/>
</dbReference>
<dbReference type="SUPFAM" id="SSF57716">
    <property type="entry name" value="Glucocorticoid receptor-like (DNA-binding domain)"/>
    <property type="match status" value="1"/>
</dbReference>
<evidence type="ECO:0000313" key="4">
    <source>
        <dbReference type="EMBL" id="EJT97181.1"/>
    </source>
</evidence>
<keyword evidence="1" id="KW-0862">Zinc</keyword>
<dbReference type="InterPro" id="IPR013088">
    <property type="entry name" value="Znf_NHR/GATA"/>
</dbReference>
<keyword evidence="1" id="KW-0863">Zinc-finger</keyword>
<dbReference type="GO" id="GO:0006355">
    <property type="term" value="P:regulation of DNA-templated transcription"/>
    <property type="evidence" value="ECO:0007669"/>
    <property type="project" value="InterPro"/>
</dbReference>
<dbReference type="CDD" id="cd00202">
    <property type="entry name" value="ZnF_GATA"/>
    <property type="match status" value="1"/>
</dbReference>
<dbReference type="GO" id="GO:0008270">
    <property type="term" value="F:zinc ion binding"/>
    <property type="evidence" value="ECO:0007669"/>
    <property type="project" value="UniProtKB-KW"/>
</dbReference>
<accession>M5FV62</accession>
<dbReference type="InterPro" id="IPR000679">
    <property type="entry name" value="Znf_GATA"/>
</dbReference>
<dbReference type="STRING" id="1858805.M5FV62"/>
<evidence type="ECO:0000313" key="5">
    <source>
        <dbReference type="Proteomes" id="UP000030653"/>
    </source>
</evidence>
<proteinExistence type="predicted"/>
<evidence type="ECO:0000256" key="1">
    <source>
        <dbReference type="PROSITE-ProRule" id="PRU00094"/>
    </source>
</evidence>
<feature type="region of interest" description="Disordered" evidence="2">
    <location>
        <begin position="323"/>
        <end position="364"/>
    </location>
</feature>